<organism evidence="1 2">
    <name type="scientific">Ditylenchus dipsaci</name>
    <dbReference type="NCBI Taxonomy" id="166011"/>
    <lineage>
        <taxon>Eukaryota</taxon>
        <taxon>Metazoa</taxon>
        <taxon>Ecdysozoa</taxon>
        <taxon>Nematoda</taxon>
        <taxon>Chromadorea</taxon>
        <taxon>Rhabditida</taxon>
        <taxon>Tylenchina</taxon>
        <taxon>Tylenchomorpha</taxon>
        <taxon>Sphaerularioidea</taxon>
        <taxon>Anguinidae</taxon>
        <taxon>Anguininae</taxon>
        <taxon>Ditylenchus</taxon>
    </lineage>
</organism>
<protein>
    <submittedName>
        <fullName evidence="2">Uncharacterized protein</fullName>
    </submittedName>
</protein>
<sequence length="76" mass="9124">MERTSDWSVRQAYNNQADNRDYHMMHEAPLRQFSPDNADTHKYRYSLVKPRFPQELFSVIESLLKFLLCLKPFACK</sequence>
<dbReference type="AlphaFoldDB" id="A0A915E355"/>
<evidence type="ECO:0000313" key="2">
    <source>
        <dbReference type="WBParaSite" id="jg25352"/>
    </source>
</evidence>
<evidence type="ECO:0000313" key="1">
    <source>
        <dbReference type="Proteomes" id="UP000887574"/>
    </source>
</evidence>
<dbReference type="Proteomes" id="UP000887574">
    <property type="component" value="Unplaced"/>
</dbReference>
<name>A0A915E355_9BILA</name>
<accession>A0A915E355</accession>
<reference evidence="2" key="1">
    <citation type="submission" date="2022-11" db="UniProtKB">
        <authorList>
            <consortium name="WormBaseParasite"/>
        </authorList>
    </citation>
    <scope>IDENTIFICATION</scope>
</reference>
<proteinExistence type="predicted"/>
<keyword evidence="1" id="KW-1185">Reference proteome</keyword>
<dbReference type="WBParaSite" id="jg25352">
    <property type="protein sequence ID" value="jg25352"/>
    <property type="gene ID" value="jg25352"/>
</dbReference>